<dbReference type="EMBL" id="GBRH01164243">
    <property type="protein sequence ID" value="JAE33653.1"/>
    <property type="molecule type" value="Transcribed_RNA"/>
</dbReference>
<keyword evidence="1" id="KW-0732">Signal</keyword>
<proteinExistence type="predicted"/>
<feature type="chain" id="PRO_5013311630" evidence="1">
    <location>
        <begin position="16"/>
        <end position="37"/>
    </location>
</feature>
<organism evidence="2">
    <name type="scientific">Arundo donax</name>
    <name type="common">Giant reed</name>
    <name type="synonym">Donax arundinaceus</name>
    <dbReference type="NCBI Taxonomy" id="35708"/>
    <lineage>
        <taxon>Eukaryota</taxon>
        <taxon>Viridiplantae</taxon>
        <taxon>Streptophyta</taxon>
        <taxon>Embryophyta</taxon>
        <taxon>Tracheophyta</taxon>
        <taxon>Spermatophyta</taxon>
        <taxon>Magnoliopsida</taxon>
        <taxon>Liliopsida</taxon>
        <taxon>Poales</taxon>
        <taxon>Poaceae</taxon>
        <taxon>PACMAD clade</taxon>
        <taxon>Arundinoideae</taxon>
        <taxon>Arundineae</taxon>
        <taxon>Arundo</taxon>
    </lineage>
</organism>
<evidence type="ECO:0000256" key="1">
    <source>
        <dbReference type="SAM" id="SignalP"/>
    </source>
</evidence>
<sequence>MVGLMMGCMRMCCAALGFVFVPMWDPKDRFLEHVTRC</sequence>
<reference evidence="2" key="1">
    <citation type="submission" date="2014-09" db="EMBL/GenBank/DDBJ databases">
        <authorList>
            <person name="Magalhaes I.L.F."/>
            <person name="Oliveira U."/>
            <person name="Santos F.R."/>
            <person name="Vidigal T.H.D.A."/>
            <person name="Brescovit A.D."/>
            <person name="Santos A.J."/>
        </authorList>
    </citation>
    <scope>NUCLEOTIDE SEQUENCE</scope>
    <source>
        <tissue evidence="2">Shoot tissue taken approximately 20 cm above the soil surface</tissue>
    </source>
</reference>
<feature type="signal peptide" evidence="1">
    <location>
        <begin position="1"/>
        <end position="15"/>
    </location>
</feature>
<evidence type="ECO:0000313" key="2">
    <source>
        <dbReference type="EMBL" id="JAE33653.1"/>
    </source>
</evidence>
<name>A0A0A9HL92_ARUDO</name>
<accession>A0A0A9HL92</accession>
<protein>
    <submittedName>
        <fullName evidence="2">Uncharacterized protein</fullName>
    </submittedName>
</protein>
<reference evidence="2" key="2">
    <citation type="journal article" date="2015" name="Data Brief">
        <title>Shoot transcriptome of the giant reed, Arundo donax.</title>
        <authorList>
            <person name="Barrero R.A."/>
            <person name="Guerrero F.D."/>
            <person name="Moolhuijzen P."/>
            <person name="Goolsby J.A."/>
            <person name="Tidwell J."/>
            <person name="Bellgard S.E."/>
            <person name="Bellgard M.I."/>
        </authorList>
    </citation>
    <scope>NUCLEOTIDE SEQUENCE</scope>
    <source>
        <tissue evidence="2">Shoot tissue taken approximately 20 cm above the soil surface</tissue>
    </source>
</reference>
<dbReference type="AlphaFoldDB" id="A0A0A9HL92"/>